<accession>A0A6V7Y0H1</accession>
<organism evidence="1 2">
    <name type="scientific">Meloidogyne enterolobii</name>
    <name type="common">Root-knot nematode worm</name>
    <name type="synonym">Meloidogyne mayaguensis</name>
    <dbReference type="NCBI Taxonomy" id="390850"/>
    <lineage>
        <taxon>Eukaryota</taxon>
        <taxon>Metazoa</taxon>
        <taxon>Ecdysozoa</taxon>
        <taxon>Nematoda</taxon>
        <taxon>Chromadorea</taxon>
        <taxon>Rhabditida</taxon>
        <taxon>Tylenchina</taxon>
        <taxon>Tylenchomorpha</taxon>
        <taxon>Tylenchoidea</taxon>
        <taxon>Meloidogynidae</taxon>
        <taxon>Meloidogyninae</taxon>
        <taxon>Meloidogyne</taxon>
    </lineage>
</organism>
<evidence type="ECO:0000313" key="2">
    <source>
        <dbReference type="Proteomes" id="UP000580250"/>
    </source>
</evidence>
<sequence length="54" mass="6467">MCETLGLGLGTKTFLECMWGKREKQNGRVRNYLGLGFEFRHNFYVKKNAIKYRY</sequence>
<dbReference type="EMBL" id="CAJEWN010002718">
    <property type="protein sequence ID" value="CAD2205005.1"/>
    <property type="molecule type" value="Genomic_DNA"/>
</dbReference>
<dbReference type="AlphaFoldDB" id="A0A6V7Y0H1"/>
<comment type="caution">
    <text evidence="1">The sequence shown here is derived from an EMBL/GenBank/DDBJ whole genome shotgun (WGS) entry which is preliminary data.</text>
</comment>
<dbReference type="Proteomes" id="UP000580250">
    <property type="component" value="Unassembled WGS sequence"/>
</dbReference>
<protein>
    <submittedName>
        <fullName evidence="1">Uncharacterized protein</fullName>
    </submittedName>
</protein>
<reference evidence="1 2" key="1">
    <citation type="submission" date="2020-08" db="EMBL/GenBank/DDBJ databases">
        <authorList>
            <person name="Koutsovoulos G."/>
            <person name="Danchin GJ E."/>
        </authorList>
    </citation>
    <scope>NUCLEOTIDE SEQUENCE [LARGE SCALE GENOMIC DNA]</scope>
</reference>
<gene>
    <name evidence="1" type="ORF">MENT_LOCUS58783</name>
</gene>
<proteinExistence type="predicted"/>
<evidence type="ECO:0000313" key="1">
    <source>
        <dbReference type="EMBL" id="CAD2205005.1"/>
    </source>
</evidence>
<name>A0A6V7Y0H1_MELEN</name>